<organism evidence="3 4">
    <name type="scientific">Ajellomyces capsulatus (strain H88)</name>
    <name type="common">Darling's disease fungus</name>
    <name type="synonym">Histoplasma capsulatum</name>
    <dbReference type="NCBI Taxonomy" id="544711"/>
    <lineage>
        <taxon>Eukaryota</taxon>
        <taxon>Fungi</taxon>
        <taxon>Dikarya</taxon>
        <taxon>Ascomycota</taxon>
        <taxon>Pezizomycotina</taxon>
        <taxon>Eurotiomycetes</taxon>
        <taxon>Eurotiomycetidae</taxon>
        <taxon>Onygenales</taxon>
        <taxon>Ajellomycetaceae</taxon>
        <taxon>Histoplasma</taxon>
    </lineage>
</organism>
<dbReference type="Proteomes" id="UP000663419">
    <property type="component" value="Chromosome 4"/>
</dbReference>
<dbReference type="AlphaFoldDB" id="A0A8A1LLK0"/>
<dbReference type="VEuPathDB" id="FungiDB:I7I53_02552"/>
<name>A0A8A1LLK0_AJEC8</name>
<reference evidence="3" key="1">
    <citation type="submission" date="2021-01" db="EMBL/GenBank/DDBJ databases">
        <title>Chromosome-level genome assembly of a human fungal pathogen reveals clustering of transcriptionally co-regulated genes.</title>
        <authorList>
            <person name="Voorhies M."/>
            <person name="Cohen S."/>
            <person name="Shea T.P."/>
            <person name="Petrus S."/>
            <person name="Munoz J.F."/>
            <person name="Poplawski S."/>
            <person name="Goldman W.E."/>
            <person name="Michael T."/>
            <person name="Cuomo C.A."/>
            <person name="Sil A."/>
            <person name="Beyhan S."/>
        </authorList>
    </citation>
    <scope>NUCLEOTIDE SEQUENCE</scope>
    <source>
        <strain evidence="3">H88</strain>
    </source>
</reference>
<evidence type="ECO:0008006" key="5">
    <source>
        <dbReference type="Google" id="ProtNLM"/>
    </source>
</evidence>
<dbReference type="SUPFAM" id="SSF50685">
    <property type="entry name" value="Barwin-like endoglucanases"/>
    <property type="match status" value="1"/>
</dbReference>
<evidence type="ECO:0000256" key="2">
    <source>
        <dbReference type="SAM" id="SignalP"/>
    </source>
</evidence>
<feature type="compositionally biased region" description="Polar residues" evidence="1">
    <location>
        <begin position="214"/>
        <end position="230"/>
    </location>
</feature>
<evidence type="ECO:0000313" key="3">
    <source>
        <dbReference type="EMBL" id="QSS54859.1"/>
    </source>
</evidence>
<feature type="signal peptide" evidence="2">
    <location>
        <begin position="1"/>
        <end position="27"/>
    </location>
</feature>
<gene>
    <name evidence="3" type="ORF">I7I53_02552</name>
</gene>
<evidence type="ECO:0000256" key="1">
    <source>
        <dbReference type="SAM" id="MobiDB-lite"/>
    </source>
</evidence>
<feature type="region of interest" description="Disordered" evidence="1">
    <location>
        <begin position="211"/>
        <end position="237"/>
    </location>
</feature>
<accession>A0A8A1LLK0</accession>
<proteinExistence type="predicted"/>
<dbReference type="EMBL" id="CP069105">
    <property type="protein sequence ID" value="QSS54859.1"/>
    <property type="molecule type" value="Genomic_DNA"/>
</dbReference>
<sequence length="252" mass="26553">MTKEEAKMILFNPYLMALAIVPGLVSATPAPTSGAIFLRRTPTVQPRELITDAVARLNLPTQHRLNGTTATTSPACAFRHNYNSSASELTAPLAYVNPALFRVGQGTSNSSAHSNSTDLCGASIIVINPLLTKVVAATVAGSCGNCSMYDVELSRAAWQDLAGAGALGGGGGEVLMGNGESEGLKLGSMWRVAQERIGVSVQWIILASPPGPQRQLNDSQNPNMNTTQRPNKGKGRVPIFPGIGQVRMWVSL</sequence>
<dbReference type="Gene3D" id="2.40.40.10">
    <property type="entry name" value="RlpA-like domain"/>
    <property type="match status" value="1"/>
</dbReference>
<dbReference type="InterPro" id="IPR036908">
    <property type="entry name" value="RlpA-like_sf"/>
</dbReference>
<keyword evidence="2" id="KW-0732">Signal</keyword>
<dbReference type="CDD" id="cd22191">
    <property type="entry name" value="DPBB_RlpA_EXP_N-like"/>
    <property type="match status" value="1"/>
</dbReference>
<feature type="chain" id="PRO_5034664354" description="RlpA-like protein double-psi beta-barrel domain-containing protein" evidence="2">
    <location>
        <begin position="28"/>
        <end position="252"/>
    </location>
</feature>
<evidence type="ECO:0000313" key="4">
    <source>
        <dbReference type="Proteomes" id="UP000663419"/>
    </source>
</evidence>
<protein>
    <recommendedName>
        <fullName evidence="5">RlpA-like protein double-psi beta-barrel domain-containing protein</fullName>
    </recommendedName>
</protein>